<evidence type="ECO:0000313" key="2">
    <source>
        <dbReference type="Proteomes" id="UP001422759"/>
    </source>
</evidence>
<organism evidence="1 2">
    <name type="scientific">Kitasatospora kazusensis</name>
    <dbReference type="NCBI Taxonomy" id="407974"/>
    <lineage>
        <taxon>Bacteria</taxon>
        <taxon>Bacillati</taxon>
        <taxon>Actinomycetota</taxon>
        <taxon>Actinomycetes</taxon>
        <taxon>Kitasatosporales</taxon>
        <taxon>Streptomycetaceae</taxon>
        <taxon>Kitasatospora</taxon>
    </lineage>
</organism>
<comment type="caution">
    <text evidence="1">The sequence shown here is derived from an EMBL/GenBank/DDBJ whole genome shotgun (WGS) entry which is preliminary data.</text>
</comment>
<name>A0ABP5L4P9_9ACTN</name>
<sequence>MHMAQPARHHPRAEQGISRQVANVEQYVGVRRLIRRGGQEPDSSVSTLAYLAGFQACATIAMQFLASYSPALPVAETIQQVLDTHLSTLADIAHDAVTAEALDAAA</sequence>
<gene>
    <name evidence="1" type="ORF">GCM10009760_26250</name>
</gene>
<reference evidence="2" key="1">
    <citation type="journal article" date="2019" name="Int. J. Syst. Evol. Microbiol.">
        <title>The Global Catalogue of Microorganisms (GCM) 10K type strain sequencing project: providing services to taxonomists for standard genome sequencing and annotation.</title>
        <authorList>
            <consortium name="The Broad Institute Genomics Platform"/>
            <consortium name="The Broad Institute Genome Sequencing Center for Infectious Disease"/>
            <person name="Wu L."/>
            <person name="Ma J."/>
        </authorList>
    </citation>
    <scope>NUCLEOTIDE SEQUENCE [LARGE SCALE GENOMIC DNA]</scope>
    <source>
        <strain evidence="2">JCM 14560</strain>
    </source>
</reference>
<evidence type="ECO:0000313" key="1">
    <source>
        <dbReference type="EMBL" id="GAA2141750.1"/>
    </source>
</evidence>
<accession>A0ABP5L4P9</accession>
<dbReference type="EMBL" id="BAAANT010000012">
    <property type="protein sequence ID" value="GAA2141750.1"/>
    <property type="molecule type" value="Genomic_DNA"/>
</dbReference>
<protein>
    <submittedName>
        <fullName evidence="1">Uncharacterized protein</fullName>
    </submittedName>
</protein>
<dbReference type="Proteomes" id="UP001422759">
    <property type="component" value="Unassembled WGS sequence"/>
</dbReference>
<dbReference type="RefSeq" id="WP_344464269.1">
    <property type="nucleotide sequence ID" value="NZ_BAAANT010000012.1"/>
</dbReference>
<keyword evidence="2" id="KW-1185">Reference proteome</keyword>
<proteinExistence type="predicted"/>